<feature type="chain" id="PRO_5006918253" evidence="3">
    <location>
        <begin position="21"/>
        <end position="364"/>
    </location>
</feature>
<dbReference type="PROSITE" id="PS51257">
    <property type="entry name" value="PROKAR_LIPOPROTEIN"/>
    <property type="match status" value="1"/>
</dbReference>
<dbReference type="SUPFAM" id="SSF56235">
    <property type="entry name" value="N-terminal nucleophile aminohydrolases (Ntn hydrolases)"/>
    <property type="match status" value="1"/>
</dbReference>
<evidence type="ECO:0000256" key="2">
    <source>
        <dbReference type="ARBA" id="ARBA00022801"/>
    </source>
</evidence>
<keyword evidence="6" id="KW-1185">Reference proteome</keyword>
<comment type="similarity">
    <text evidence="1">Belongs to the peptidase C59 family.</text>
</comment>
<dbReference type="CDD" id="cd00542">
    <property type="entry name" value="Ntn_PVA"/>
    <property type="match status" value="1"/>
</dbReference>
<dbReference type="Pfam" id="PF02275">
    <property type="entry name" value="CBAH"/>
    <property type="match status" value="1"/>
</dbReference>
<dbReference type="GO" id="GO:0045302">
    <property type="term" value="F:choloylglycine hydrolase activity"/>
    <property type="evidence" value="ECO:0007669"/>
    <property type="project" value="UniProtKB-EC"/>
</dbReference>
<evidence type="ECO:0000256" key="3">
    <source>
        <dbReference type="SAM" id="SignalP"/>
    </source>
</evidence>
<dbReference type="InterPro" id="IPR029055">
    <property type="entry name" value="Ntn_hydrolases_N"/>
</dbReference>
<dbReference type="PANTHER" id="PTHR35527">
    <property type="entry name" value="CHOLOYLGLYCINE HYDROLASE"/>
    <property type="match status" value="1"/>
</dbReference>
<comment type="caution">
    <text evidence="5">The sequence shown here is derived from an EMBL/GenBank/DDBJ whole genome shotgun (WGS) entry which is preliminary data.</text>
</comment>
<feature type="domain" description="Choloylglycine hydrolase/NAAA C-terminal" evidence="4">
    <location>
        <begin position="21"/>
        <end position="340"/>
    </location>
</feature>
<dbReference type="OrthoDB" id="9794717at2"/>
<keyword evidence="2 5" id="KW-0378">Hydrolase</keyword>
<organism evidence="5 6">
    <name type="scientific">Legionella spiritensis</name>
    <dbReference type="NCBI Taxonomy" id="452"/>
    <lineage>
        <taxon>Bacteria</taxon>
        <taxon>Pseudomonadati</taxon>
        <taxon>Pseudomonadota</taxon>
        <taxon>Gammaproteobacteria</taxon>
        <taxon>Legionellales</taxon>
        <taxon>Legionellaceae</taxon>
        <taxon>Legionella</taxon>
    </lineage>
</organism>
<proteinExistence type="inferred from homology"/>
<dbReference type="AlphaFoldDB" id="A0A0W0Z462"/>
<dbReference type="EC" id="3.5.1.24" evidence="5"/>
<gene>
    <name evidence="5" type="ORF">Lspi_1428</name>
</gene>
<evidence type="ECO:0000256" key="1">
    <source>
        <dbReference type="ARBA" id="ARBA00006625"/>
    </source>
</evidence>
<dbReference type="RefSeq" id="WP_058483358.1">
    <property type="nucleotide sequence ID" value="NZ_CAAAII010000001.1"/>
</dbReference>
<evidence type="ECO:0000313" key="5">
    <source>
        <dbReference type="EMBL" id="KTD63909.1"/>
    </source>
</evidence>
<accession>A0A0W0Z462</accession>
<name>A0A0W0Z462_LEGSP</name>
<reference evidence="5 6" key="1">
    <citation type="submission" date="2015-11" db="EMBL/GenBank/DDBJ databases">
        <title>Genomic analysis of 38 Legionella species identifies large and diverse effector repertoires.</title>
        <authorList>
            <person name="Burstein D."/>
            <person name="Amaro F."/>
            <person name="Zusman T."/>
            <person name="Lifshitz Z."/>
            <person name="Cohen O."/>
            <person name="Gilbert J.A."/>
            <person name="Pupko T."/>
            <person name="Shuman H.A."/>
            <person name="Segal G."/>
        </authorList>
    </citation>
    <scope>NUCLEOTIDE SEQUENCE [LARGE SCALE GENOMIC DNA]</scope>
    <source>
        <strain evidence="5 6">Mt.St.Helens-9</strain>
    </source>
</reference>
<dbReference type="EMBL" id="LNYX01000014">
    <property type="protein sequence ID" value="KTD63909.1"/>
    <property type="molecule type" value="Genomic_DNA"/>
</dbReference>
<evidence type="ECO:0000313" key="6">
    <source>
        <dbReference type="Proteomes" id="UP000054877"/>
    </source>
</evidence>
<sequence>MRINLLVPLFLSLLFHGTFACTNIMVKAQDNAVVIARTLEFGPSLQSEIITSPVGKKFTNIAPNGKPSKSWTAKYGYVFLNFFKQDHAVDGMNNKGLSMGLLYLPGYTDYPKATDDNVKSGIPYYQIGDWILSQFATTDEVKNALRDVVVFGQDLDVPNQGKVTFPVHVVVNDAKGKSIVIEFNKGAMQVYDNPLGILTNGPTFDWQINNLKNYVNLTPYSVNPIKVGDIIYSATGQGAGMFGLPGDTTPPSRFVKMSFLQETALPVETAEKAVVLAHHIIENVFIPNGMVRDAKGSPDTETTQWTVFKDLANATFYFKSYDYPMLQRIDLNKIDFSANAPILRIPVDHPADLAKDVTNALKKG</sequence>
<feature type="signal peptide" evidence="3">
    <location>
        <begin position="1"/>
        <end position="20"/>
    </location>
</feature>
<dbReference type="PANTHER" id="PTHR35527:SF2">
    <property type="entry name" value="HYDROLASE"/>
    <property type="match status" value="1"/>
</dbReference>
<dbReference type="Gene3D" id="3.60.60.10">
    <property type="entry name" value="Penicillin V Acylase, Chain A"/>
    <property type="match status" value="1"/>
</dbReference>
<dbReference type="Proteomes" id="UP000054877">
    <property type="component" value="Unassembled WGS sequence"/>
</dbReference>
<keyword evidence="3" id="KW-0732">Signal</keyword>
<evidence type="ECO:0000259" key="4">
    <source>
        <dbReference type="Pfam" id="PF02275"/>
    </source>
</evidence>
<dbReference type="InterPro" id="IPR052193">
    <property type="entry name" value="Peptidase_C59"/>
</dbReference>
<protein>
    <submittedName>
        <fullName evidence="5">Choloylglycine hydrolase</fullName>
        <ecNumber evidence="5">3.5.1.24</ecNumber>
    </submittedName>
</protein>
<dbReference type="InterPro" id="IPR029132">
    <property type="entry name" value="CBAH/NAAA_C"/>
</dbReference>
<dbReference type="PATRIC" id="fig|452.5.peg.1580"/>